<keyword evidence="2" id="KW-0812">Transmembrane</keyword>
<feature type="transmembrane region" description="Helical" evidence="2">
    <location>
        <begin position="221"/>
        <end position="243"/>
    </location>
</feature>
<feature type="transmembrane region" description="Helical" evidence="2">
    <location>
        <begin position="38"/>
        <end position="58"/>
    </location>
</feature>
<accession>X0GW45</accession>
<protein>
    <submittedName>
        <fullName evidence="3">Uncharacterized protein</fullName>
    </submittedName>
</protein>
<dbReference type="Proteomes" id="UP000030676">
    <property type="component" value="Unassembled WGS sequence"/>
</dbReference>
<feature type="region of interest" description="Disordered" evidence="1">
    <location>
        <begin position="176"/>
        <end position="215"/>
    </location>
</feature>
<evidence type="ECO:0000256" key="1">
    <source>
        <dbReference type="SAM" id="MobiDB-lite"/>
    </source>
</evidence>
<dbReference type="HOGENOM" id="CLU_852694_0_0_1"/>
<proteinExistence type="predicted"/>
<evidence type="ECO:0000313" key="3">
    <source>
        <dbReference type="EMBL" id="EXL67623.1"/>
    </source>
</evidence>
<organism evidence="3">
    <name type="scientific">Fusarium oxysporum f. sp. conglutinans race 2 54008</name>
    <dbReference type="NCBI Taxonomy" id="1089457"/>
    <lineage>
        <taxon>Eukaryota</taxon>
        <taxon>Fungi</taxon>
        <taxon>Dikarya</taxon>
        <taxon>Ascomycota</taxon>
        <taxon>Pezizomycotina</taxon>
        <taxon>Sordariomycetes</taxon>
        <taxon>Hypocreomycetidae</taxon>
        <taxon>Hypocreales</taxon>
        <taxon>Nectriaceae</taxon>
        <taxon>Fusarium</taxon>
        <taxon>Fusarium oxysporum species complex</taxon>
    </lineage>
</organism>
<feature type="transmembrane region" description="Helical" evidence="2">
    <location>
        <begin position="70"/>
        <end position="92"/>
    </location>
</feature>
<dbReference type="AlphaFoldDB" id="X0GW45"/>
<feature type="region of interest" description="Disordered" evidence="1">
    <location>
        <begin position="340"/>
        <end position="366"/>
    </location>
</feature>
<feature type="transmembrane region" description="Helical" evidence="2">
    <location>
        <begin position="112"/>
        <end position="135"/>
    </location>
</feature>
<keyword evidence="2" id="KW-0472">Membrane</keyword>
<gene>
    <name evidence="3" type="ORF">FOPG_16266</name>
</gene>
<name>X0GW45_FUSOX</name>
<reference evidence="3" key="1">
    <citation type="submission" date="2011-11" db="EMBL/GenBank/DDBJ databases">
        <title>The Genome Sequence of Fusarium oxysporum PHW808.</title>
        <authorList>
            <consortium name="The Broad Institute Genome Sequencing Platform"/>
            <person name="Ma L.-J."/>
            <person name="Gale L.R."/>
            <person name="Schwartz D.C."/>
            <person name="Zhou S."/>
            <person name="Corby-Kistler H."/>
            <person name="Young S.K."/>
            <person name="Zeng Q."/>
            <person name="Gargeya S."/>
            <person name="Fitzgerald M."/>
            <person name="Haas B."/>
            <person name="Abouelleil A."/>
            <person name="Alvarado L."/>
            <person name="Arachchi H.M."/>
            <person name="Berlin A."/>
            <person name="Brown A."/>
            <person name="Chapman S.B."/>
            <person name="Chen Z."/>
            <person name="Dunbar C."/>
            <person name="Freedman E."/>
            <person name="Gearin G."/>
            <person name="Goldberg J."/>
            <person name="Griggs A."/>
            <person name="Gujja S."/>
            <person name="Heiman D."/>
            <person name="Howarth C."/>
            <person name="Larson L."/>
            <person name="Lui A."/>
            <person name="MacDonald P.J.P."/>
            <person name="Montmayeur A."/>
            <person name="Murphy C."/>
            <person name="Neiman D."/>
            <person name="Pearson M."/>
            <person name="Priest M."/>
            <person name="Roberts A."/>
            <person name="Saif S."/>
            <person name="Shea T."/>
            <person name="Shenoy N."/>
            <person name="Sisk P."/>
            <person name="Stolte C."/>
            <person name="Sykes S."/>
            <person name="Wortman J."/>
            <person name="Nusbaum C."/>
            <person name="Birren B."/>
        </authorList>
    </citation>
    <scope>NUCLEOTIDE SEQUENCE [LARGE SCALE GENOMIC DNA]</scope>
    <source>
        <strain evidence="3">54008</strain>
    </source>
</reference>
<evidence type="ECO:0000256" key="2">
    <source>
        <dbReference type="SAM" id="Phobius"/>
    </source>
</evidence>
<sequence length="366" mass="40808">MPSSASFLFAFFFVSLVFAKLLHLYIHLQSITAIDFIVYLPTFFLQDVFLACLARLLLRPGRTIPSFVGYILASILTLITFGGASSELGFYYKTGGEIEWIDAGDFVNGEGLNVLVSESSGVLVAALIIIIVSWFTQTLLYRFVGNLISGLGQHIASVAEYLGTKICPQKHVQHGPENVEPLMERPSTGDSASNDNRKSSTSSGGGEEKHSRGDPSWQQRWCFIPSWVLTSTVLVFVGITAIVRPDKPFNHMSTSLPSRIRDSFRTTLVFCASNNEWPLKGLIDKTKWLDPSGDFKGWAPGTDNNKFVKQYMENPPKWLSEPIPAGFLKWDRNRYQNNYKDVGTDDARPNTLRDQGFYNPVNDPSG</sequence>
<dbReference type="EMBL" id="JH658957">
    <property type="protein sequence ID" value="EXL67623.1"/>
    <property type="molecule type" value="Genomic_DNA"/>
</dbReference>
<keyword evidence="2" id="KW-1133">Transmembrane helix</keyword>
<reference evidence="3" key="2">
    <citation type="submission" date="2012-05" db="EMBL/GenBank/DDBJ databases">
        <title>The Genome Annotation of Fusarium oxysporum PHW808.</title>
        <authorList>
            <consortium name="The Broad Institute Genomics Platform"/>
            <person name="Ma L.-J."/>
            <person name="Corby-Kistler H."/>
            <person name="Broz K."/>
            <person name="Gale L.R."/>
            <person name="Jonkers W."/>
            <person name="O'Donnell K."/>
            <person name="Ploetz R."/>
            <person name="Steinberg C."/>
            <person name="Schwartz D.C."/>
            <person name="VanEtten H."/>
            <person name="Zhou S."/>
            <person name="Young S.K."/>
            <person name="Zeng Q."/>
            <person name="Gargeya S."/>
            <person name="Fitzgerald M."/>
            <person name="Abouelleil A."/>
            <person name="Alvarado L."/>
            <person name="Chapman S.B."/>
            <person name="Gainer-Dewar J."/>
            <person name="Goldberg J."/>
            <person name="Griggs A."/>
            <person name="Gujja S."/>
            <person name="Hansen M."/>
            <person name="Howarth C."/>
            <person name="Imamovic A."/>
            <person name="Ireland A."/>
            <person name="Larimer J."/>
            <person name="McCowan C."/>
            <person name="Murphy C."/>
            <person name="Pearson M."/>
            <person name="Poon T.W."/>
            <person name="Priest M."/>
            <person name="Roberts A."/>
            <person name="Saif S."/>
            <person name="Shea T."/>
            <person name="Sykes S."/>
            <person name="Wortman J."/>
            <person name="Nusbaum C."/>
            <person name="Birren B."/>
        </authorList>
    </citation>
    <scope>NUCLEOTIDE SEQUENCE</scope>
    <source>
        <strain evidence="3">54008</strain>
    </source>
</reference>